<evidence type="ECO:0000313" key="1">
    <source>
        <dbReference type="EMBL" id="QDV41306.1"/>
    </source>
</evidence>
<gene>
    <name evidence="1" type="ORF">Enr13x_11440</name>
</gene>
<organism evidence="1 2">
    <name type="scientific">Stieleria neptunia</name>
    <dbReference type="NCBI Taxonomy" id="2527979"/>
    <lineage>
        <taxon>Bacteria</taxon>
        <taxon>Pseudomonadati</taxon>
        <taxon>Planctomycetota</taxon>
        <taxon>Planctomycetia</taxon>
        <taxon>Pirellulales</taxon>
        <taxon>Pirellulaceae</taxon>
        <taxon>Stieleria</taxon>
    </lineage>
</organism>
<sequence>MKSRRTLSGIWSLLRGALGSFRNEGTSLALTVFSKDRPLQLDALLRSVREHLSGDFEITVLWKASNEGFLAAYGDVFGQLRGMNIRSIEESEFLKDTIEALEQTPAGSVMFLVDDILFIREFRTEWLKRFRFINAVPSTRLDSQVTYCQPHECESPVPRLKAAGYEPWRSFSWRESIGGWAMPLALDGNVFSRREVVALLKSIECKNPNSLEAAFGPYRFWFKYRKGYCLTERCIQNFALNRVQTENETFPCGEYSSEAMLEKWNQGFRLDIEKMAEIKSNSTHIVCEPVFESRRMIA</sequence>
<name>A0A518HKD7_9BACT</name>
<evidence type="ECO:0008006" key="3">
    <source>
        <dbReference type="Google" id="ProtNLM"/>
    </source>
</evidence>
<dbReference type="KEGG" id="snep:Enr13x_11440"/>
<accession>A0A518HKD7</accession>
<dbReference type="AlphaFoldDB" id="A0A518HKD7"/>
<reference evidence="1 2" key="1">
    <citation type="submission" date="2019-03" db="EMBL/GenBank/DDBJ databases">
        <title>Deep-cultivation of Planctomycetes and their phenomic and genomic characterization uncovers novel biology.</title>
        <authorList>
            <person name="Wiegand S."/>
            <person name="Jogler M."/>
            <person name="Boedeker C."/>
            <person name="Pinto D."/>
            <person name="Vollmers J."/>
            <person name="Rivas-Marin E."/>
            <person name="Kohn T."/>
            <person name="Peeters S.H."/>
            <person name="Heuer A."/>
            <person name="Rast P."/>
            <person name="Oberbeckmann S."/>
            <person name="Bunk B."/>
            <person name="Jeske O."/>
            <person name="Meyerdierks A."/>
            <person name="Storesund J.E."/>
            <person name="Kallscheuer N."/>
            <person name="Luecker S."/>
            <person name="Lage O.M."/>
            <person name="Pohl T."/>
            <person name="Merkel B.J."/>
            <person name="Hornburger P."/>
            <person name="Mueller R.-W."/>
            <person name="Bruemmer F."/>
            <person name="Labrenz M."/>
            <person name="Spormann A.M."/>
            <person name="Op den Camp H."/>
            <person name="Overmann J."/>
            <person name="Amann R."/>
            <person name="Jetten M.S.M."/>
            <person name="Mascher T."/>
            <person name="Medema M.H."/>
            <person name="Devos D.P."/>
            <person name="Kaster A.-K."/>
            <person name="Ovreas L."/>
            <person name="Rohde M."/>
            <person name="Galperin M.Y."/>
            <person name="Jogler C."/>
        </authorList>
    </citation>
    <scope>NUCLEOTIDE SEQUENCE [LARGE SCALE GENOMIC DNA]</scope>
    <source>
        <strain evidence="1 2">Enr13</strain>
    </source>
</reference>
<evidence type="ECO:0000313" key="2">
    <source>
        <dbReference type="Proteomes" id="UP000319004"/>
    </source>
</evidence>
<dbReference type="Proteomes" id="UP000319004">
    <property type="component" value="Chromosome"/>
</dbReference>
<proteinExistence type="predicted"/>
<dbReference type="EMBL" id="CP037423">
    <property type="protein sequence ID" value="QDV41306.1"/>
    <property type="molecule type" value="Genomic_DNA"/>
</dbReference>
<protein>
    <recommendedName>
        <fullName evidence="3">Glycosyl transferase family 2</fullName>
    </recommendedName>
</protein>
<keyword evidence="2" id="KW-1185">Reference proteome</keyword>